<name>A0ACD5UF99_AVESA</name>
<accession>A0ACD5UF99</accession>
<reference evidence="1" key="2">
    <citation type="submission" date="2025-09" db="UniProtKB">
        <authorList>
            <consortium name="EnsemblPlants"/>
        </authorList>
    </citation>
    <scope>IDENTIFICATION</scope>
</reference>
<proteinExistence type="predicted"/>
<dbReference type="Proteomes" id="UP001732700">
    <property type="component" value="Chromosome 2A"/>
</dbReference>
<sequence length="159" mass="18129">MIEKASLAPRPRSKRIVLRPPHRLVRRAGSLTERRRARAEKEDQGGMPPLEIYRHTTIGNNLSATLDEMVYSGKLAQELAVQVQLQFDKSMSAALEYLVTSRASFKGNLRTYRYCDNVWTFMLRDVIFKNEEMSGKIGKLKIVACDSAVAKDEVPSQQW</sequence>
<evidence type="ECO:0000313" key="2">
    <source>
        <dbReference type="Proteomes" id="UP001732700"/>
    </source>
</evidence>
<keyword evidence="2" id="KW-1185">Reference proteome</keyword>
<reference evidence="1" key="1">
    <citation type="submission" date="2021-05" db="EMBL/GenBank/DDBJ databases">
        <authorList>
            <person name="Scholz U."/>
            <person name="Mascher M."/>
            <person name="Fiebig A."/>
        </authorList>
    </citation>
    <scope>NUCLEOTIDE SEQUENCE [LARGE SCALE GENOMIC DNA]</scope>
</reference>
<organism evidence="1 2">
    <name type="scientific">Avena sativa</name>
    <name type="common">Oat</name>
    <dbReference type="NCBI Taxonomy" id="4498"/>
    <lineage>
        <taxon>Eukaryota</taxon>
        <taxon>Viridiplantae</taxon>
        <taxon>Streptophyta</taxon>
        <taxon>Embryophyta</taxon>
        <taxon>Tracheophyta</taxon>
        <taxon>Spermatophyta</taxon>
        <taxon>Magnoliopsida</taxon>
        <taxon>Liliopsida</taxon>
        <taxon>Poales</taxon>
        <taxon>Poaceae</taxon>
        <taxon>BOP clade</taxon>
        <taxon>Pooideae</taxon>
        <taxon>Poodae</taxon>
        <taxon>Poeae</taxon>
        <taxon>Poeae Chloroplast Group 1 (Aveneae type)</taxon>
        <taxon>Aveninae</taxon>
        <taxon>Avena</taxon>
    </lineage>
</organism>
<protein>
    <submittedName>
        <fullName evidence="1">Uncharacterized protein</fullName>
    </submittedName>
</protein>
<dbReference type="EnsemblPlants" id="AVESA.00010b.r2.2AG0241360.1">
    <property type="protein sequence ID" value="AVESA.00010b.r2.2AG0241360.1.CDS"/>
    <property type="gene ID" value="AVESA.00010b.r2.2AG0241360"/>
</dbReference>
<evidence type="ECO:0000313" key="1">
    <source>
        <dbReference type="EnsemblPlants" id="AVESA.00010b.r2.2AG0241360.1.CDS"/>
    </source>
</evidence>